<evidence type="ECO:0000256" key="1">
    <source>
        <dbReference type="SAM" id="MobiDB-lite"/>
    </source>
</evidence>
<feature type="compositionally biased region" description="Basic and acidic residues" evidence="1">
    <location>
        <begin position="359"/>
        <end position="378"/>
    </location>
</feature>
<evidence type="ECO:0000313" key="3">
    <source>
        <dbReference type="Proteomes" id="UP000800235"/>
    </source>
</evidence>
<dbReference type="InterPro" id="IPR036612">
    <property type="entry name" value="KH_dom_type_1_sf"/>
</dbReference>
<organism evidence="2 3">
    <name type="scientific">Tothia fuscella</name>
    <dbReference type="NCBI Taxonomy" id="1048955"/>
    <lineage>
        <taxon>Eukaryota</taxon>
        <taxon>Fungi</taxon>
        <taxon>Dikarya</taxon>
        <taxon>Ascomycota</taxon>
        <taxon>Pezizomycotina</taxon>
        <taxon>Dothideomycetes</taxon>
        <taxon>Pleosporomycetidae</taxon>
        <taxon>Venturiales</taxon>
        <taxon>Cylindrosympodiaceae</taxon>
        <taxon>Tothia</taxon>
    </lineage>
</organism>
<feature type="region of interest" description="Disordered" evidence="1">
    <location>
        <begin position="87"/>
        <end position="130"/>
    </location>
</feature>
<dbReference type="CDD" id="cd00105">
    <property type="entry name" value="KH-I"/>
    <property type="match status" value="1"/>
</dbReference>
<sequence>MSSQLEASIEIDANRRGLLFGGQGRKRTSIMCQSSTTITPSSKIIGNWLQVQIIGSSEGIEIAKREIMRLLGSQNCRIDVASREPIVSPAAKDPPGLPEQSAQSDGESLTTSDLPTEVPRTETEPPRHRKETLKYRNIRYPKESRAKISVLFDLWLSTRPIKRRRQKAKYAFNRAGQPFKDYEKRFLRYAKKKFPDVDQNGRPREVEGRLVAALNEEKSRKQLASRRCDPRETRPTQGTSKDFATVERDPQYLPQNKSSLNADCLPAARSSEPKQDLTMPESSDHADNSIEVPSAEDNHNIGLVPRRKDTVEKITSLGKEIQDEPLGLARLEMMSERLSEFDRKQQELAEEVHREISKIRGEIEEKRTQIKHQDDAKGDLPPTRAASTHPDAHQKSNDETDEGHTCLSSSTITQPKPRQQRAQTEPSQSKRHKRAKSYAPSSTDVALLLPTPPPSSPDARVEIETRPKSSCQSISPSGEPKTESAKRIRESDDFRSDPVCASSDVKRRRLERAKTVDPPIKQEPNGTQISIPVEGRRAGTPVHSSQLTDNNIKEDISRNQSTKDHATSVNTTPISPNRGYYAGGRYRHESSVFNARPTDNHSHESGFPPIRHFPTDHSYHNPPKKSFNKPTYRTDEHNVSRIPMSKRPSSNVAPASETVHPPFKQLRTILSHVAILQNSKEPTASNRTRIPASLEASKLEKSKLPIKATQHQPTILSEVLAGTASVDVSTGPKYKSKVKPHPLLASASASHTSNIRASNLPPAPAVRPRKAFEDLRKNRVVYRSHGNKVLPKPKNEHRQKEPEMAKSSCQFPKCPGMLPKVFVDAIKNKTGIPSAKKFPGGAEKFWEWMLILSVCKDKWHANLTSRILKDDRLKNPERVRAASEAIAKEGTLQWIWRNHERGVQVSAGLYST</sequence>
<proteinExistence type="predicted"/>
<comment type="caution">
    <text evidence="2">The sequence shown here is derived from an EMBL/GenBank/DDBJ whole genome shotgun (WGS) entry which is preliminary data.</text>
</comment>
<feature type="compositionally biased region" description="Basic and acidic residues" evidence="1">
    <location>
        <begin position="556"/>
        <end position="566"/>
    </location>
</feature>
<feature type="compositionally biased region" description="Basic and acidic residues" evidence="1">
    <location>
        <begin position="480"/>
        <end position="496"/>
    </location>
</feature>
<feature type="region of interest" description="Disordered" evidence="1">
    <location>
        <begin position="556"/>
        <end position="579"/>
    </location>
</feature>
<feature type="compositionally biased region" description="Polar residues" evidence="1">
    <location>
        <begin position="406"/>
        <end position="427"/>
    </location>
</feature>
<feature type="compositionally biased region" description="Basic and acidic residues" evidence="1">
    <location>
        <begin position="217"/>
        <end position="234"/>
    </location>
</feature>
<feature type="compositionally biased region" description="Polar residues" evidence="1">
    <location>
        <begin position="100"/>
        <end position="114"/>
    </location>
</feature>
<dbReference type="SUPFAM" id="SSF54791">
    <property type="entry name" value="Eukaryotic type KH-domain (KH-domain type I)"/>
    <property type="match status" value="1"/>
</dbReference>
<feature type="region of interest" description="Disordered" evidence="1">
    <location>
        <begin position="217"/>
        <end position="307"/>
    </location>
</feature>
<dbReference type="GO" id="GO:0003723">
    <property type="term" value="F:RNA binding"/>
    <property type="evidence" value="ECO:0007669"/>
    <property type="project" value="InterPro"/>
</dbReference>
<dbReference type="Proteomes" id="UP000800235">
    <property type="component" value="Unassembled WGS sequence"/>
</dbReference>
<feature type="region of interest" description="Disordered" evidence="1">
    <location>
        <begin position="613"/>
        <end position="632"/>
    </location>
</feature>
<dbReference type="EMBL" id="MU007021">
    <property type="protein sequence ID" value="KAF2433363.1"/>
    <property type="molecule type" value="Genomic_DNA"/>
</dbReference>
<feature type="compositionally biased region" description="Basic and acidic residues" evidence="1">
    <location>
        <begin position="793"/>
        <end position="804"/>
    </location>
</feature>
<name>A0A9P4NXW1_9PEZI</name>
<protein>
    <submittedName>
        <fullName evidence="2">Uncharacterized protein</fullName>
    </submittedName>
</protein>
<evidence type="ECO:0000313" key="2">
    <source>
        <dbReference type="EMBL" id="KAF2433363.1"/>
    </source>
</evidence>
<gene>
    <name evidence="2" type="ORF">EJ08DRAFT_694643</name>
</gene>
<accession>A0A9P4NXW1</accession>
<feature type="compositionally biased region" description="Basic and acidic residues" evidence="1">
    <location>
        <begin position="390"/>
        <end position="404"/>
    </location>
</feature>
<feature type="region of interest" description="Disordered" evidence="1">
    <location>
        <begin position="787"/>
        <end position="808"/>
    </location>
</feature>
<reference evidence="2" key="1">
    <citation type="journal article" date="2020" name="Stud. Mycol.">
        <title>101 Dothideomycetes genomes: a test case for predicting lifestyles and emergence of pathogens.</title>
        <authorList>
            <person name="Haridas S."/>
            <person name="Albert R."/>
            <person name="Binder M."/>
            <person name="Bloem J."/>
            <person name="Labutti K."/>
            <person name="Salamov A."/>
            <person name="Andreopoulos B."/>
            <person name="Baker S."/>
            <person name="Barry K."/>
            <person name="Bills G."/>
            <person name="Bluhm B."/>
            <person name="Cannon C."/>
            <person name="Castanera R."/>
            <person name="Culley D."/>
            <person name="Daum C."/>
            <person name="Ezra D."/>
            <person name="Gonzalez J."/>
            <person name="Henrissat B."/>
            <person name="Kuo A."/>
            <person name="Liang C."/>
            <person name="Lipzen A."/>
            <person name="Lutzoni F."/>
            <person name="Magnuson J."/>
            <person name="Mondo S."/>
            <person name="Nolan M."/>
            <person name="Ohm R."/>
            <person name="Pangilinan J."/>
            <person name="Park H.-J."/>
            <person name="Ramirez L."/>
            <person name="Alfaro M."/>
            <person name="Sun H."/>
            <person name="Tritt A."/>
            <person name="Yoshinaga Y."/>
            <person name="Zwiers L.-H."/>
            <person name="Turgeon B."/>
            <person name="Goodwin S."/>
            <person name="Spatafora J."/>
            <person name="Crous P."/>
            <person name="Grigoriev I."/>
        </authorList>
    </citation>
    <scope>NUCLEOTIDE SEQUENCE</scope>
    <source>
        <strain evidence="2">CBS 130266</strain>
    </source>
</reference>
<dbReference type="AlphaFoldDB" id="A0A9P4NXW1"/>
<feature type="region of interest" description="Disordered" evidence="1">
    <location>
        <begin position="359"/>
        <end position="499"/>
    </location>
</feature>
<keyword evidence="3" id="KW-1185">Reference proteome</keyword>